<feature type="transmembrane region" description="Helical" evidence="8">
    <location>
        <begin position="12"/>
        <end position="36"/>
    </location>
</feature>
<accession>A0ABN8I265</accession>
<keyword evidence="10" id="KW-1185">Reference proteome</keyword>
<keyword evidence="6" id="KW-0325">Glycoprotein</keyword>
<comment type="subcellular location">
    <subcellularLocation>
        <location evidence="1">Membrane</location>
        <topology evidence="1">Multi-pass membrane protein</topology>
    </subcellularLocation>
</comment>
<keyword evidence="5 8" id="KW-0472">Membrane</keyword>
<feature type="non-terminal residue" evidence="9">
    <location>
        <position position="1"/>
    </location>
</feature>
<evidence type="ECO:0008006" key="11">
    <source>
        <dbReference type="Google" id="ProtNLM"/>
    </source>
</evidence>
<evidence type="ECO:0000256" key="8">
    <source>
        <dbReference type="SAM" id="Phobius"/>
    </source>
</evidence>
<evidence type="ECO:0000256" key="5">
    <source>
        <dbReference type="ARBA" id="ARBA00023136"/>
    </source>
</evidence>
<dbReference type="Pfam" id="PF05478">
    <property type="entry name" value="Prominin"/>
    <property type="match status" value="1"/>
</dbReference>
<dbReference type="PANTHER" id="PTHR22730:SF1">
    <property type="entry name" value="PROMININ-LIKE PROTEIN"/>
    <property type="match status" value="1"/>
</dbReference>
<evidence type="ECO:0000256" key="7">
    <source>
        <dbReference type="SAM" id="MobiDB-lite"/>
    </source>
</evidence>
<dbReference type="EMBL" id="OW152829">
    <property type="protein sequence ID" value="CAH2047036.1"/>
    <property type="molecule type" value="Genomic_DNA"/>
</dbReference>
<dbReference type="PROSITE" id="PS51257">
    <property type="entry name" value="PROKAR_LIPOPROTEIN"/>
    <property type="match status" value="1"/>
</dbReference>
<sequence length="765" mass="85270">MSIKVESTFLAFIVLFACIALIIPSYLIILGVISLLSKSSCSDETETGALFPEANGSNWGDKLTVFAMFFTVILCCALVCGMVLSNEQSHLAAASSRNVVNCACADIAAWLSVAARELHYSLVPPIDLVLYAYQEDLKNVDTFLGEPIQHSIASESGIDLVLDSLADIIAESEDLSSKVASLRNISIKAGTVAAFASDRINDLARQIDNMKKQCSPKDAPLCDTVNTHSLELKMKFNSILKEEQLMDLRSLGVDNLTLAISTAKQELRSLPSVILTQTKEVRSSILRDIEIRRDKVHSSARILSDIVRYLTVGLHSFARQLEAGLDRVERYEFWRWTFMLACTIACALVMILMLTAMLCGCGNAKIHAKRTLQVSAVWTCFASLLLWGVISAVFLIAGHAEVFACHALWDTSQYKTLTRILDRPSPLLPNQEGIFDALFRDLENVTIDVSVRDVLRDCERNQPAYAVFQLDKILDVNKETSYFEWVELQTDLGRLSSTVDVSFLKSISAPFNRILNEILIKSNVNLPLYRMEYNNAVVGKDLPALEDQLENVAAQVSDLTTSGRLETLAKRTQRVYLTNIKPLEQLRAELVFKLTELELQLVPYRRRLNISLSHIHTAQFYIDNQGDVIAQKKVSTYVSRLISHAAGWRSHVLTSTGKQAARCQPLFAVFAAIRALLCTKYVASLHGWWVCGVILGLLWCILLTPLCVKLWRTYDRRINAQDLMTMTNFNTAPQGTPETEPCENGSWNTPGSVPGPPPPPRDDNW</sequence>
<name>A0ABN8I265_9NEOP</name>
<feature type="transmembrane region" description="Helical" evidence="8">
    <location>
        <begin position="687"/>
        <end position="708"/>
    </location>
</feature>
<evidence type="ECO:0000256" key="6">
    <source>
        <dbReference type="ARBA" id="ARBA00023180"/>
    </source>
</evidence>
<proteinExistence type="inferred from homology"/>
<keyword evidence="4 8" id="KW-1133">Transmembrane helix</keyword>
<evidence type="ECO:0000256" key="2">
    <source>
        <dbReference type="ARBA" id="ARBA00006058"/>
    </source>
</evidence>
<evidence type="ECO:0000256" key="4">
    <source>
        <dbReference type="ARBA" id="ARBA00022989"/>
    </source>
</evidence>
<evidence type="ECO:0000313" key="10">
    <source>
        <dbReference type="Proteomes" id="UP000837857"/>
    </source>
</evidence>
<organism evidence="9 10">
    <name type="scientific">Iphiclides podalirius</name>
    <name type="common">scarce swallowtail</name>
    <dbReference type="NCBI Taxonomy" id="110791"/>
    <lineage>
        <taxon>Eukaryota</taxon>
        <taxon>Metazoa</taxon>
        <taxon>Ecdysozoa</taxon>
        <taxon>Arthropoda</taxon>
        <taxon>Hexapoda</taxon>
        <taxon>Insecta</taxon>
        <taxon>Pterygota</taxon>
        <taxon>Neoptera</taxon>
        <taxon>Endopterygota</taxon>
        <taxon>Lepidoptera</taxon>
        <taxon>Glossata</taxon>
        <taxon>Ditrysia</taxon>
        <taxon>Papilionoidea</taxon>
        <taxon>Papilionidae</taxon>
        <taxon>Papilioninae</taxon>
        <taxon>Iphiclides</taxon>
    </lineage>
</organism>
<evidence type="ECO:0000313" key="9">
    <source>
        <dbReference type="EMBL" id="CAH2047036.1"/>
    </source>
</evidence>
<keyword evidence="3 8" id="KW-0812">Transmembrane</keyword>
<protein>
    <recommendedName>
        <fullName evidence="11">Prominin-1-A</fullName>
    </recommendedName>
</protein>
<comment type="similarity">
    <text evidence="2">Belongs to the prominin family.</text>
</comment>
<feature type="transmembrane region" description="Helical" evidence="8">
    <location>
        <begin position="63"/>
        <end position="84"/>
    </location>
</feature>
<reference evidence="9" key="1">
    <citation type="submission" date="2022-03" db="EMBL/GenBank/DDBJ databases">
        <authorList>
            <person name="Martin H S."/>
        </authorList>
    </citation>
    <scope>NUCLEOTIDE SEQUENCE</scope>
</reference>
<gene>
    <name evidence="9" type="ORF">IPOD504_LOCUS5601</name>
</gene>
<feature type="region of interest" description="Disordered" evidence="7">
    <location>
        <begin position="729"/>
        <end position="765"/>
    </location>
</feature>
<dbReference type="InterPro" id="IPR008795">
    <property type="entry name" value="Prominin"/>
</dbReference>
<feature type="transmembrane region" description="Helical" evidence="8">
    <location>
        <begin position="376"/>
        <end position="397"/>
    </location>
</feature>
<dbReference type="Proteomes" id="UP000837857">
    <property type="component" value="Chromosome 17"/>
</dbReference>
<feature type="transmembrane region" description="Helical" evidence="8">
    <location>
        <begin position="338"/>
        <end position="364"/>
    </location>
</feature>
<evidence type="ECO:0000256" key="1">
    <source>
        <dbReference type="ARBA" id="ARBA00004141"/>
    </source>
</evidence>
<dbReference type="PANTHER" id="PTHR22730">
    <property type="entry name" value="PROMININ PROM PROTEIN"/>
    <property type="match status" value="1"/>
</dbReference>
<evidence type="ECO:0000256" key="3">
    <source>
        <dbReference type="ARBA" id="ARBA00022692"/>
    </source>
</evidence>